<protein>
    <recommendedName>
        <fullName evidence="1">Sulfatase N-terminal domain-containing protein</fullName>
    </recommendedName>
</protein>
<dbReference type="GO" id="GO:0015024">
    <property type="term" value="F:glucuronate-2-sulfatase activity"/>
    <property type="evidence" value="ECO:0007669"/>
    <property type="project" value="TreeGrafter"/>
</dbReference>
<reference evidence="2 3" key="1">
    <citation type="submission" date="2019-06" db="EMBL/GenBank/DDBJ databases">
        <title>Whole genome shotgun sequence of Vibrio inusitatus NBRC 102082.</title>
        <authorList>
            <person name="Hosoyama A."/>
            <person name="Uohara A."/>
            <person name="Ohji S."/>
            <person name="Ichikawa N."/>
        </authorList>
    </citation>
    <scope>NUCLEOTIDE SEQUENCE [LARGE SCALE GENOMIC DNA]</scope>
    <source>
        <strain evidence="2 3">NBRC 102082</strain>
    </source>
</reference>
<keyword evidence="3" id="KW-1185">Reference proteome</keyword>
<dbReference type="PANTHER" id="PTHR46615">
    <property type="entry name" value="ARYLSULFATASE K"/>
    <property type="match status" value="1"/>
</dbReference>
<dbReference type="CDD" id="cd16035">
    <property type="entry name" value="sulfatase_like"/>
    <property type="match status" value="1"/>
</dbReference>
<accession>A0A4Y3HX44</accession>
<dbReference type="Pfam" id="PF00884">
    <property type="entry name" value="Sulfatase"/>
    <property type="match status" value="1"/>
</dbReference>
<dbReference type="SUPFAM" id="SSF53649">
    <property type="entry name" value="Alkaline phosphatase-like"/>
    <property type="match status" value="1"/>
</dbReference>
<dbReference type="InterPro" id="IPR051849">
    <property type="entry name" value="GAG-degrading_sulfatase"/>
</dbReference>
<evidence type="ECO:0000313" key="3">
    <source>
        <dbReference type="Proteomes" id="UP000318717"/>
    </source>
</evidence>
<dbReference type="Gene3D" id="3.40.720.10">
    <property type="entry name" value="Alkaline Phosphatase, subunit A"/>
    <property type="match status" value="1"/>
</dbReference>
<feature type="domain" description="Sulfatase N-terminal" evidence="1">
    <location>
        <begin position="61"/>
        <end position="420"/>
    </location>
</feature>
<dbReference type="OrthoDB" id="9803751at2"/>
<sequence length="601" mass="67869">MNDKNKFSRRDFIKSAGLTTAAIATSSLGNFASATDQKNATTNTVKKKAKSNKSTHQGPYNILMIVTDQERYLEKSELPKGYSLPGHDRLAEQGITFENHQIASCVCTSSRAVLYTGQHIQHNGMFDNTDFPWSDSMSRDIDTLGDIMRRQGYYSAYKGKWHLTGEFETINSLNDPERLLTAEMEEYGFSDYRGIGDIIGHTEGGYLYDNVISSTSRSWMRSKGEKLRQEGKPWFLAVNFVNPHDVMFYNTDRPDEKIQGEKSWFNINKDPDYGLYKQQWNVRIPDSRKQSFNEKGRPSTHLEFKNSNAVMLGKIPNEDDRWERLNNYYFNCIQDVDRNIVNLLDELEALGIDDNTIVIYTSDHGELGGAHGLVGKGATAYAEQNNVPFTIIHPAYEGNKRCRAVTSHVDIATTLISLAGGDATSITNLPGKDISTILDDPEKAEFNALREGALYNFNMFGFIDSDYINDIDNFLLSGGTMAGMAKQGFKPNLKKRGAIRSICDGRYKFNRYYSPLEHHIPTTTDELFAHNDVELYDLQADPKEINNLATNRGEYDSIISMMNDKLNKLIADEVGEDVGQMMPEIEGVQWTLVSSIEAFRP</sequence>
<dbReference type="InterPro" id="IPR017850">
    <property type="entry name" value="Alkaline_phosphatase_core_sf"/>
</dbReference>
<dbReference type="Proteomes" id="UP000318717">
    <property type="component" value="Unassembled WGS sequence"/>
</dbReference>
<gene>
    <name evidence="2" type="ORF">VIN01S_16380</name>
</gene>
<evidence type="ECO:0000313" key="2">
    <source>
        <dbReference type="EMBL" id="GEA50834.1"/>
    </source>
</evidence>
<dbReference type="RefSeq" id="WP_141345177.1">
    <property type="nucleotide sequence ID" value="NZ_BJLF01000006.1"/>
</dbReference>
<dbReference type="PROSITE" id="PS51318">
    <property type="entry name" value="TAT"/>
    <property type="match status" value="1"/>
</dbReference>
<dbReference type="PANTHER" id="PTHR46615:SF1">
    <property type="entry name" value="ARYLSULFATASE K"/>
    <property type="match status" value="1"/>
</dbReference>
<name>A0A4Y3HX44_9VIBR</name>
<dbReference type="GO" id="GO:0004065">
    <property type="term" value="F:arylsulfatase activity"/>
    <property type="evidence" value="ECO:0007669"/>
    <property type="project" value="TreeGrafter"/>
</dbReference>
<dbReference type="AlphaFoldDB" id="A0A4Y3HX44"/>
<dbReference type="InterPro" id="IPR000917">
    <property type="entry name" value="Sulfatase_N"/>
</dbReference>
<evidence type="ECO:0000259" key="1">
    <source>
        <dbReference type="Pfam" id="PF00884"/>
    </source>
</evidence>
<comment type="caution">
    <text evidence="2">The sequence shown here is derived from an EMBL/GenBank/DDBJ whole genome shotgun (WGS) entry which is preliminary data.</text>
</comment>
<dbReference type="InterPro" id="IPR006311">
    <property type="entry name" value="TAT_signal"/>
</dbReference>
<dbReference type="EMBL" id="BJLF01000006">
    <property type="protein sequence ID" value="GEA50834.1"/>
    <property type="molecule type" value="Genomic_DNA"/>
</dbReference>
<proteinExistence type="predicted"/>
<organism evidence="2 3">
    <name type="scientific">Vibrio inusitatus NBRC 102082</name>
    <dbReference type="NCBI Taxonomy" id="1219070"/>
    <lineage>
        <taxon>Bacteria</taxon>
        <taxon>Pseudomonadati</taxon>
        <taxon>Pseudomonadota</taxon>
        <taxon>Gammaproteobacteria</taxon>
        <taxon>Vibrionales</taxon>
        <taxon>Vibrionaceae</taxon>
        <taxon>Vibrio</taxon>
    </lineage>
</organism>